<evidence type="ECO:0000256" key="1">
    <source>
        <dbReference type="SAM" id="Coils"/>
    </source>
</evidence>
<name>A0A248TGC0_9BACI</name>
<feature type="coiled-coil region" evidence="1">
    <location>
        <begin position="56"/>
        <end position="109"/>
    </location>
</feature>
<dbReference type="KEGG" id="bko:CKF48_07465"/>
<dbReference type="Pfam" id="PF16888">
    <property type="entry name" value="YwqH-like"/>
    <property type="match status" value="1"/>
</dbReference>
<proteinExistence type="predicted"/>
<dbReference type="RefSeq" id="WP_095370754.1">
    <property type="nucleotide sequence ID" value="NZ_CP022983.1"/>
</dbReference>
<organism evidence="2 3">
    <name type="scientific">Cytobacillus kochii</name>
    <dbReference type="NCBI Taxonomy" id="859143"/>
    <lineage>
        <taxon>Bacteria</taxon>
        <taxon>Bacillati</taxon>
        <taxon>Bacillota</taxon>
        <taxon>Bacilli</taxon>
        <taxon>Bacillales</taxon>
        <taxon>Bacillaceae</taxon>
        <taxon>Cytobacillus</taxon>
    </lineage>
</organism>
<dbReference type="InterPro" id="IPR031681">
    <property type="entry name" value="YwqH-like"/>
</dbReference>
<dbReference type="OrthoDB" id="2454201at2"/>
<gene>
    <name evidence="2" type="ORF">CKF48_07465</name>
</gene>
<keyword evidence="3" id="KW-1185">Reference proteome</keyword>
<protein>
    <submittedName>
        <fullName evidence="2">DUF5082 domain-containing protein</fullName>
    </submittedName>
</protein>
<dbReference type="EMBL" id="CP022983">
    <property type="protein sequence ID" value="ASV67179.1"/>
    <property type="molecule type" value="Genomic_DNA"/>
</dbReference>
<reference evidence="2 3" key="1">
    <citation type="submission" date="2017-08" db="EMBL/GenBank/DDBJ databases">
        <title>Complete Genome Sequence of Bacillus kochii Oregon-R-modENCODE STRAIN BDGP4, isolated from Drosophila melanogaster gut.</title>
        <authorList>
            <person name="Wan K.H."/>
            <person name="Yu C."/>
            <person name="Park S."/>
            <person name="Hammonds A.S."/>
            <person name="Booth B.W."/>
            <person name="Celniker S.E."/>
        </authorList>
    </citation>
    <scope>NUCLEOTIDE SEQUENCE [LARGE SCALE GENOMIC DNA]</scope>
    <source>
        <strain evidence="2 3">BDGP4</strain>
    </source>
</reference>
<dbReference type="AlphaFoldDB" id="A0A248TGC0"/>
<evidence type="ECO:0000313" key="2">
    <source>
        <dbReference type="EMBL" id="ASV67179.1"/>
    </source>
</evidence>
<accession>A0A248TGC0</accession>
<sequence length="116" mass="13639">MSISYYTALLQQKKNELARLHTCNGQLEGTQQEFSHYRRTVLQPELTPHTWHGQNANEFEQKRESMLSSYDDLQGNQFNQVFNSLQNKMQSLQSEIQSIQQTISYLEAQERAKNQK</sequence>
<dbReference type="Proteomes" id="UP000215137">
    <property type="component" value="Chromosome"/>
</dbReference>
<evidence type="ECO:0000313" key="3">
    <source>
        <dbReference type="Proteomes" id="UP000215137"/>
    </source>
</evidence>
<keyword evidence="1" id="KW-0175">Coiled coil</keyword>